<dbReference type="PaxDb" id="35128-Thaps6491"/>
<dbReference type="GeneID" id="7444585"/>
<sequence>MDIILGVQHLVTSLSLPLPLPLLRLWLCLSTTMEGIQSWSTFEQQQRQSTANGSGRDTSRRGIDALYFSASSSDVAPSASKLLRQAGLLSSTTSSATDDGRNSEDEEFRFKYHWMRPHPSLCFSLEDEIRKAKVDRSETSSGMTNSTQPRHHNKQTHQQKSEVHPAVEASRLMKTYLNSQFTKGSTINTTTTSDENEDGTGDDDETGKVADTSLVNDGSVPLTDSNTTTANLPLELPKLRINLACLIEPPLMSSWLPGEETEITYGGE</sequence>
<evidence type="ECO:0000313" key="3">
    <source>
        <dbReference type="EMBL" id="EED91324.1"/>
    </source>
</evidence>
<keyword evidence="4" id="KW-1185">Reference proteome</keyword>
<dbReference type="KEGG" id="tps:THAPSDRAFT_6491"/>
<feature type="region of interest" description="Disordered" evidence="1">
    <location>
        <begin position="184"/>
        <end position="210"/>
    </location>
</feature>
<dbReference type="AlphaFoldDB" id="B8C4G8"/>
<dbReference type="OMA" id="RESAKMI"/>
<dbReference type="HOGENOM" id="CLU_1040073_0_0_1"/>
<keyword evidence="2" id="KW-0732">Signal</keyword>
<reference evidence="3 4" key="1">
    <citation type="journal article" date="2004" name="Science">
        <title>The genome of the diatom Thalassiosira pseudonana: ecology, evolution, and metabolism.</title>
        <authorList>
            <person name="Armbrust E.V."/>
            <person name="Berges J.A."/>
            <person name="Bowler C."/>
            <person name="Green B.R."/>
            <person name="Martinez D."/>
            <person name="Putnam N.H."/>
            <person name="Zhou S."/>
            <person name="Allen A.E."/>
            <person name="Apt K.E."/>
            <person name="Bechner M."/>
            <person name="Brzezinski M.A."/>
            <person name="Chaal B.K."/>
            <person name="Chiovitti A."/>
            <person name="Davis A.K."/>
            <person name="Demarest M.S."/>
            <person name="Detter J.C."/>
            <person name="Glavina T."/>
            <person name="Goodstein D."/>
            <person name="Hadi M.Z."/>
            <person name="Hellsten U."/>
            <person name="Hildebrand M."/>
            <person name="Jenkins B.D."/>
            <person name="Jurka J."/>
            <person name="Kapitonov V.V."/>
            <person name="Kroger N."/>
            <person name="Lau W.W."/>
            <person name="Lane T.W."/>
            <person name="Larimer F.W."/>
            <person name="Lippmeier J.C."/>
            <person name="Lucas S."/>
            <person name="Medina M."/>
            <person name="Montsant A."/>
            <person name="Obornik M."/>
            <person name="Parker M.S."/>
            <person name="Palenik B."/>
            <person name="Pazour G.J."/>
            <person name="Richardson P.M."/>
            <person name="Rynearson T.A."/>
            <person name="Saito M.A."/>
            <person name="Schwartz D.C."/>
            <person name="Thamatrakoln K."/>
            <person name="Valentin K."/>
            <person name="Vardi A."/>
            <person name="Wilkerson F.P."/>
            <person name="Rokhsar D.S."/>
        </authorList>
    </citation>
    <scope>NUCLEOTIDE SEQUENCE [LARGE SCALE GENOMIC DNA]</scope>
    <source>
        <strain evidence="3 4">CCMP1335</strain>
    </source>
</reference>
<accession>B8C4G8</accession>
<dbReference type="EMBL" id="CM000643">
    <property type="protein sequence ID" value="EED91324.1"/>
    <property type="molecule type" value="Genomic_DNA"/>
</dbReference>
<feature type="signal peptide" evidence="2">
    <location>
        <begin position="1"/>
        <end position="38"/>
    </location>
</feature>
<evidence type="ECO:0000313" key="4">
    <source>
        <dbReference type="Proteomes" id="UP000001449"/>
    </source>
</evidence>
<name>B8C4G8_THAPS</name>
<evidence type="ECO:0000256" key="1">
    <source>
        <dbReference type="SAM" id="MobiDB-lite"/>
    </source>
</evidence>
<evidence type="ECO:0000256" key="2">
    <source>
        <dbReference type="SAM" id="SignalP"/>
    </source>
</evidence>
<dbReference type="RefSeq" id="XP_002291217.1">
    <property type="nucleotide sequence ID" value="XM_002291181.1"/>
</dbReference>
<feature type="compositionally biased region" description="Low complexity" evidence="1">
    <location>
        <begin position="184"/>
        <end position="193"/>
    </location>
</feature>
<protein>
    <submittedName>
        <fullName evidence="3">Uncharacterized protein</fullName>
    </submittedName>
</protein>
<feature type="compositionally biased region" description="Polar residues" evidence="1">
    <location>
        <begin position="139"/>
        <end position="148"/>
    </location>
</feature>
<reference evidence="3 4" key="2">
    <citation type="journal article" date="2008" name="Nature">
        <title>The Phaeodactylum genome reveals the evolutionary history of diatom genomes.</title>
        <authorList>
            <person name="Bowler C."/>
            <person name="Allen A.E."/>
            <person name="Badger J.H."/>
            <person name="Grimwood J."/>
            <person name="Jabbari K."/>
            <person name="Kuo A."/>
            <person name="Maheswari U."/>
            <person name="Martens C."/>
            <person name="Maumus F."/>
            <person name="Otillar R.P."/>
            <person name="Rayko E."/>
            <person name="Salamov A."/>
            <person name="Vandepoele K."/>
            <person name="Beszteri B."/>
            <person name="Gruber A."/>
            <person name="Heijde M."/>
            <person name="Katinka M."/>
            <person name="Mock T."/>
            <person name="Valentin K."/>
            <person name="Verret F."/>
            <person name="Berges J.A."/>
            <person name="Brownlee C."/>
            <person name="Cadoret J.P."/>
            <person name="Chiovitti A."/>
            <person name="Choi C.J."/>
            <person name="Coesel S."/>
            <person name="De Martino A."/>
            <person name="Detter J.C."/>
            <person name="Durkin C."/>
            <person name="Falciatore A."/>
            <person name="Fournet J."/>
            <person name="Haruta M."/>
            <person name="Huysman M.J."/>
            <person name="Jenkins B.D."/>
            <person name="Jiroutova K."/>
            <person name="Jorgensen R.E."/>
            <person name="Joubert Y."/>
            <person name="Kaplan A."/>
            <person name="Kroger N."/>
            <person name="Kroth P.G."/>
            <person name="La Roche J."/>
            <person name="Lindquist E."/>
            <person name="Lommer M."/>
            <person name="Martin-Jezequel V."/>
            <person name="Lopez P.J."/>
            <person name="Lucas S."/>
            <person name="Mangogna M."/>
            <person name="McGinnis K."/>
            <person name="Medlin L.K."/>
            <person name="Montsant A."/>
            <person name="Oudot-Le Secq M.P."/>
            <person name="Napoli C."/>
            <person name="Obornik M."/>
            <person name="Parker M.S."/>
            <person name="Petit J.L."/>
            <person name="Porcel B.M."/>
            <person name="Poulsen N."/>
            <person name="Robison M."/>
            <person name="Rychlewski L."/>
            <person name="Rynearson T.A."/>
            <person name="Schmutz J."/>
            <person name="Shapiro H."/>
            <person name="Siaut M."/>
            <person name="Stanley M."/>
            <person name="Sussman M.R."/>
            <person name="Taylor A.R."/>
            <person name="Vardi A."/>
            <person name="von Dassow P."/>
            <person name="Vyverman W."/>
            <person name="Willis A."/>
            <person name="Wyrwicz L.S."/>
            <person name="Rokhsar D.S."/>
            <person name="Weissenbach J."/>
            <person name="Armbrust E.V."/>
            <person name="Green B.R."/>
            <person name="Van de Peer Y."/>
            <person name="Grigoriev I.V."/>
        </authorList>
    </citation>
    <scope>NUCLEOTIDE SEQUENCE [LARGE SCALE GENOMIC DNA]</scope>
    <source>
        <strain evidence="3 4">CCMP1335</strain>
    </source>
</reference>
<gene>
    <name evidence="3" type="ORF">THAPSDRAFT_6491</name>
</gene>
<organism evidence="3 4">
    <name type="scientific">Thalassiosira pseudonana</name>
    <name type="common">Marine diatom</name>
    <name type="synonym">Cyclotella nana</name>
    <dbReference type="NCBI Taxonomy" id="35128"/>
    <lineage>
        <taxon>Eukaryota</taxon>
        <taxon>Sar</taxon>
        <taxon>Stramenopiles</taxon>
        <taxon>Ochrophyta</taxon>
        <taxon>Bacillariophyta</taxon>
        <taxon>Coscinodiscophyceae</taxon>
        <taxon>Thalassiosirophycidae</taxon>
        <taxon>Thalassiosirales</taxon>
        <taxon>Thalassiosiraceae</taxon>
        <taxon>Thalassiosira</taxon>
    </lineage>
</organism>
<dbReference type="Proteomes" id="UP000001449">
    <property type="component" value="Chromosome 6"/>
</dbReference>
<dbReference type="eggNOG" id="ENOG502QZ9M">
    <property type="taxonomic scope" value="Eukaryota"/>
</dbReference>
<dbReference type="InParanoid" id="B8C4G8"/>
<feature type="chain" id="PRO_5002869429" evidence="2">
    <location>
        <begin position="39"/>
        <end position="268"/>
    </location>
</feature>
<feature type="region of interest" description="Disordered" evidence="1">
    <location>
        <begin position="135"/>
        <end position="162"/>
    </location>
</feature>
<proteinExistence type="predicted"/>
<feature type="compositionally biased region" description="Acidic residues" evidence="1">
    <location>
        <begin position="194"/>
        <end position="205"/>
    </location>
</feature>